<evidence type="ECO:0000313" key="3">
    <source>
        <dbReference type="Proteomes" id="UP000295710"/>
    </source>
</evidence>
<feature type="transmembrane region" description="Helical" evidence="1">
    <location>
        <begin position="262"/>
        <end position="282"/>
    </location>
</feature>
<protein>
    <submittedName>
        <fullName evidence="2">O-antigen polysaccharide polymerase Wzy</fullName>
    </submittedName>
</protein>
<feature type="transmembrane region" description="Helical" evidence="1">
    <location>
        <begin position="457"/>
        <end position="474"/>
    </location>
</feature>
<evidence type="ECO:0000256" key="1">
    <source>
        <dbReference type="SAM" id="Phobius"/>
    </source>
</evidence>
<proteinExistence type="predicted"/>
<feature type="transmembrane region" description="Helical" evidence="1">
    <location>
        <begin position="52"/>
        <end position="71"/>
    </location>
</feature>
<comment type="caution">
    <text evidence="2">The sequence shown here is derived from an EMBL/GenBank/DDBJ whole genome shotgun (WGS) entry which is preliminary data.</text>
</comment>
<organism evidence="2 3">
    <name type="scientific">Extibacter muris</name>
    <dbReference type="NCBI Taxonomy" id="1796622"/>
    <lineage>
        <taxon>Bacteria</taxon>
        <taxon>Bacillati</taxon>
        <taxon>Bacillota</taxon>
        <taxon>Clostridia</taxon>
        <taxon>Lachnospirales</taxon>
        <taxon>Lachnospiraceae</taxon>
        <taxon>Extibacter</taxon>
    </lineage>
</organism>
<dbReference type="Pfam" id="PF14296">
    <property type="entry name" value="O-ag_pol_Wzy"/>
    <property type="match status" value="1"/>
</dbReference>
<reference evidence="2 3" key="1">
    <citation type="journal article" date="2016" name="Nat. Microbiol.">
        <title>The Mouse Intestinal Bacterial Collection (miBC) provides host-specific insight into cultured diversity and functional potential of the gut microbiota.</title>
        <authorList>
            <person name="Lagkouvardos I."/>
            <person name="Pukall R."/>
            <person name="Abt B."/>
            <person name="Foesel B.U."/>
            <person name="Meier-Kolthoff J.P."/>
            <person name="Kumar N."/>
            <person name="Bresciani A."/>
            <person name="Martinez I."/>
            <person name="Just S."/>
            <person name="Ziegler C."/>
            <person name="Brugiroux S."/>
            <person name="Garzetti D."/>
            <person name="Wenning M."/>
            <person name="Bui T.P."/>
            <person name="Wang J."/>
            <person name="Hugenholtz F."/>
            <person name="Plugge C.M."/>
            <person name="Peterson D.A."/>
            <person name="Hornef M.W."/>
            <person name="Baines J.F."/>
            <person name="Smidt H."/>
            <person name="Walter J."/>
            <person name="Kristiansen K."/>
            <person name="Nielsen H.B."/>
            <person name="Haller D."/>
            <person name="Overmann J."/>
            <person name="Stecher B."/>
            <person name="Clavel T."/>
        </authorList>
    </citation>
    <scope>NUCLEOTIDE SEQUENCE [LARGE SCALE GENOMIC DNA]</scope>
    <source>
        <strain evidence="2 3">DSM 28560</strain>
    </source>
</reference>
<evidence type="ECO:0000313" key="2">
    <source>
        <dbReference type="EMBL" id="TDA20977.1"/>
    </source>
</evidence>
<feature type="transmembrane region" description="Helical" evidence="1">
    <location>
        <begin position="91"/>
        <end position="113"/>
    </location>
</feature>
<gene>
    <name evidence="2" type="ORF">E1963_14470</name>
</gene>
<feature type="transmembrane region" description="Helical" evidence="1">
    <location>
        <begin position="399"/>
        <end position="416"/>
    </location>
</feature>
<dbReference type="EMBL" id="SMMX01000013">
    <property type="protein sequence ID" value="TDA20977.1"/>
    <property type="molecule type" value="Genomic_DNA"/>
</dbReference>
<dbReference type="InterPro" id="IPR029468">
    <property type="entry name" value="O-ag_pol_Wzy"/>
</dbReference>
<feature type="transmembrane region" description="Helical" evidence="1">
    <location>
        <begin position="27"/>
        <end position="45"/>
    </location>
</feature>
<feature type="transmembrane region" description="Helical" evidence="1">
    <location>
        <begin position="142"/>
        <end position="164"/>
    </location>
</feature>
<name>A0A4R4FBY5_9FIRM</name>
<feature type="transmembrane region" description="Helical" evidence="1">
    <location>
        <begin position="428"/>
        <end position="445"/>
    </location>
</feature>
<keyword evidence="1" id="KW-1133">Transmembrane helix</keyword>
<accession>A0A4R4FBY5</accession>
<dbReference type="AlphaFoldDB" id="A0A4R4FBY5"/>
<dbReference type="Proteomes" id="UP000295710">
    <property type="component" value="Unassembled WGS sequence"/>
</dbReference>
<keyword evidence="1" id="KW-0812">Transmembrane</keyword>
<keyword evidence="3" id="KW-1185">Reference proteome</keyword>
<dbReference type="NCBIfam" id="TIGR04370">
    <property type="entry name" value="glyco_rpt_poly"/>
    <property type="match status" value="1"/>
</dbReference>
<dbReference type="RefSeq" id="WP_132279352.1">
    <property type="nucleotide sequence ID" value="NZ_JAOBST010000011.1"/>
</dbReference>
<feature type="transmembrane region" description="Helical" evidence="1">
    <location>
        <begin position="233"/>
        <end position="250"/>
    </location>
</feature>
<sequence>MKKCLRYSVLVLGIIFAILGICLKSYSFALLCTVACFLNNIIYCLENIKNRIFLLMFHIMILVFLLGRPIIELCRKHDWWKEYVNEFSKESLFFAINALTISLIAMFAAALLAERHKKEKVRNVVIDRNTVYIEKFRNNLQIISAVIFYFSMIAFLMLEVEKLIFMSGRDYVEYYSSFVSHAPYIIHLIAGFMKYSLCIFLGTFPEKKKCYLPLALYLISAVPGLIIGVRNPIMLNAVFIFLYFFIRDALNDKDKWLGKLEKMAIGIGTPAALLFMGAYSSIRVGNSNIQDGIGKLFVSFFYGQGVSFKVLNIGYSCMGILPNRMEKNYTFGGFIDYVTHGAIAQKFFSAEALDSGNSVKNAMLSNNLSHSLAYVSKGDEYLNGHGWGSSYLLETFIDFGYWGIAVYSFLLAYILIKGMRIIKKNSLTATIFLFILTQIFFVPRAEATGFLDFTIQIGFWLAVVICYLLAGLCCKKYEFVKT</sequence>
<feature type="transmembrane region" description="Helical" evidence="1">
    <location>
        <begin position="184"/>
        <end position="203"/>
    </location>
</feature>
<feature type="transmembrane region" description="Helical" evidence="1">
    <location>
        <begin position="5"/>
        <end position="21"/>
    </location>
</feature>
<keyword evidence="1" id="KW-0472">Membrane</keyword>